<comment type="similarity">
    <text evidence="2">Belongs to the EamA transporter family.</text>
</comment>
<dbReference type="RefSeq" id="WP_043064877.1">
    <property type="nucleotide sequence ID" value="NZ_BJOA01000101.1"/>
</dbReference>
<evidence type="ECO:0000256" key="4">
    <source>
        <dbReference type="ARBA" id="ARBA00022989"/>
    </source>
</evidence>
<evidence type="ECO:0000313" key="8">
    <source>
        <dbReference type="EMBL" id="KON97156.1"/>
    </source>
</evidence>
<evidence type="ECO:0000259" key="7">
    <source>
        <dbReference type="Pfam" id="PF00892"/>
    </source>
</evidence>
<dbReference type="GeneID" id="42307152"/>
<gene>
    <name evidence="8" type="ORF">AF333_18515</name>
    <name evidence="9" type="ORF">SAMN04487909_13440</name>
</gene>
<sequence>MYEWFGFLFAIIWASGAIATKIGLLSSSPLLFATIRLFLAGGLLFLFTYVIRSYPWPKRDDWKALVILGVLNTTLYVGCSFLALYYVSASLFNLFITVNPFVVAIFSTIFLKRRIKKNEIIGMTVAATGLFIAMAPSFKTIDGTLFGITVLGIGMISMALGSVYFQYEKVALPHLVINTWQVIIGSVFSLPLLFLFEQTYMLVFDAYFIISLLWQVIVVSILGMILWFYLLQWDAVKANHFLFLTPIIGYFLAFFFLNEKITFYHLLGAFLVIGGLLLSKHKGTLTISYIAKRSLD</sequence>
<evidence type="ECO:0000313" key="11">
    <source>
        <dbReference type="Proteomes" id="UP000182836"/>
    </source>
</evidence>
<evidence type="ECO:0000313" key="10">
    <source>
        <dbReference type="Proteomes" id="UP000037269"/>
    </source>
</evidence>
<evidence type="ECO:0000313" key="9">
    <source>
        <dbReference type="EMBL" id="SDJ97019.1"/>
    </source>
</evidence>
<feature type="transmembrane region" description="Helical" evidence="6">
    <location>
        <begin position="177"/>
        <end position="196"/>
    </location>
</feature>
<dbReference type="InterPro" id="IPR037185">
    <property type="entry name" value="EmrE-like"/>
</dbReference>
<keyword evidence="5 6" id="KW-0472">Membrane</keyword>
<keyword evidence="10" id="KW-1185">Reference proteome</keyword>
<keyword evidence="4 6" id="KW-1133">Transmembrane helix</keyword>
<evidence type="ECO:0000256" key="2">
    <source>
        <dbReference type="ARBA" id="ARBA00007362"/>
    </source>
</evidence>
<dbReference type="InterPro" id="IPR050638">
    <property type="entry name" value="AA-Vitamin_Transporters"/>
</dbReference>
<dbReference type="Proteomes" id="UP000182836">
    <property type="component" value="Unassembled WGS sequence"/>
</dbReference>
<protein>
    <submittedName>
        <fullName evidence="9">Uncharacterized membrane protein</fullName>
    </submittedName>
</protein>
<accession>A0A0D1YFR3</accession>
<feature type="transmembrane region" description="Helical" evidence="6">
    <location>
        <begin position="64"/>
        <end position="86"/>
    </location>
</feature>
<evidence type="ECO:0000256" key="3">
    <source>
        <dbReference type="ARBA" id="ARBA00022692"/>
    </source>
</evidence>
<name>A0A0D1YFR3_ANEMI</name>
<feature type="transmembrane region" description="Helical" evidence="6">
    <location>
        <begin position="208"/>
        <end position="231"/>
    </location>
</feature>
<feature type="transmembrane region" description="Helical" evidence="6">
    <location>
        <begin position="263"/>
        <end position="279"/>
    </location>
</feature>
<comment type="subcellular location">
    <subcellularLocation>
        <location evidence="1">Endomembrane system</location>
        <topology evidence="1">Multi-pass membrane protein</topology>
    </subcellularLocation>
</comment>
<dbReference type="GO" id="GO:0016020">
    <property type="term" value="C:membrane"/>
    <property type="evidence" value="ECO:0007669"/>
    <property type="project" value="UniProtKB-SubCell"/>
</dbReference>
<dbReference type="InterPro" id="IPR000620">
    <property type="entry name" value="EamA_dom"/>
</dbReference>
<dbReference type="PANTHER" id="PTHR32322">
    <property type="entry name" value="INNER MEMBRANE TRANSPORTER"/>
    <property type="match status" value="1"/>
</dbReference>
<dbReference type="OrthoDB" id="149142at2"/>
<feature type="transmembrane region" description="Helical" evidence="6">
    <location>
        <begin position="120"/>
        <end position="138"/>
    </location>
</feature>
<feature type="transmembrane region" description="Helical" evidence="6">
    <location>
        <begin position="238"/>
        <end position="257"/>
    </location>
</feature>
<dbReference type="EMBL" id="LGUG01000004">
    <property type="protein sequence ID" value="KON97156.1"/>
    <property type="molecule type" value="Genomic_DNA"/>
</dbReference>
<dbReference type="PATRIC" id="fig|47500.8.peg.5076"/>
<dbReference type="Proteomes" id="UP000037269">
    <property type="component" value="Unassembled WGS sequence"/>
</dbReference>
<dbReference type="AlphaFoldDB" id="A0A0D1YFR3"/>
<dbReference type="EMBL" id="FNED01000034">
    <property type="protein sequence ID" value="SDJ97019.1"/>
    <property type="molecule type" value="Genomic_DNA"/>
</dbReference>
<evidence type="ECO:0000256" key="1">
    <source>
        <dbReference type="ARBA" id="ARBA00004127"/>
    </source>
</evidence>
<dbReference type="SUPFAM" id="SSF103481">
    <property type="entry name" value="Multidrug resistance efflux transporter EmrE"/>
    <property type="match status" value="2"/>
</dbReference>
<proteinExistence type="inferred from homology"/>
<keyword evidence="3 6" id="KW-0812">Transmembrane</keyword>
<feature type="transmembrane region" description="Helical" evidence="6">
    <location>
        <begin position="144"/>
        <end position="165"/>
    </location>
</feature>
<feature type="transmembrane region" description="Helical" evidence="6">
    <location>
        <begin position="92"/>
        <end position="111"/>
    </location>
</feature>
<evidence type="ECO:0000256" key="6">
    <source>
        <dbReference type="SAM" id="Phobius"/>
    </source>
</evidence>
<reference evidence="8 10" key="1">
    <citation type="submission" date="2015-07" db="EMBL/GenBank/DDBJ databases">
        <title>Fjat-14205 dsm 2895.</title>
        <authorList>
            <person name="Liu B."/>
            <person name="Wang J."/>
            <person name="Zhu Y."/>
            <person name="Liu G."/>
            <person name="Chen Q."/>
            <person name="Chen Z."/>
            <person name="Lan J."/>
            <person name="Che J."/>
            <person name="Ge C."/>
            <person name="Shi H."/>
            <person name="Pan Z."/>
            <person name="Liu X."/>
        </authorList>
    </citation>
    <scope>NUCLEOTIDE SEQUENCE [LARGE SCALE GENOMIC DNA]</scope>
    <source>
        <strain evidence="8 10">DSM 2895</strain>
    </source>
</reference>
<dbReference type="STRING" id="47500.AF333_18515"/>
<dbReference type="Pfam" id="PF00892">
    <property type="entry name" value="EamA"/>
    <property type="match status" value="2"/>
</dbReference>
<feature type="domain" description="EamA" evidence="7">
    <location>
        <begin position="4"/>
        <end position="133"/>
    </location>
</feature>
<evidence type="ECO:0000256" key="5">
    <source>
        <dbReference type="ARBA" id="ARBA00023136"/>
    </source>
</evidence>
<organism evidence="8 10">
    <name type="scientific">Aneurinibacillus migulanus</name>
    <name type="common">Bacillus migulanus</name>
    <dbReference type="NCBI Taxonomy" id="47500"/>
    <lineage>
        <taxon>Bacteria</taxon>
        <taxon>Bacillati</taxon>
        <taxon>Bacillota</taxon>
        <taxon>Bacilli</taxon>
        <taxon>Bacillales</taxon>
        <taxon>Paenibacillaceae</taxon>
        <taxon>Aneurinibacillus group</taxon>
        <taxon>Aneurinibacillus</taxon>
    </lineage>
</organism>
<feature type="transmembrane region" description="Helical" evidence="6">
    <location>
        <begin position="29"/>
        <end position="52"/>
    </location>
</feature>
<reference evidence="9 11" key="2">
    <citation type="submission" date="2016-10" db="EMBL/GenBank/DDBJ databases">
        <authorList>
            <person name="de Groot N.N."/>
        </authorList>
    </citation>
    <scope>NUCLEOTIDE SEQUENCE [LARGE SCALE GENOMIC DNA]</scope>
    <source>
        <strain evidence="9 11">DSM 2895</strain>
    </source>
</reference>
<dbReference type="PANTHER" id="PTHR32322:SF2">
    <property type="entry name" value="EAMA DOMAIN-CONTAINING PROTEIN"/>
    <property type="match status" value="1"/>
</dbReference>
<feature type="domain" description="EamA" evidence="7">
    <location>
        <begin position="146"/>
        <end position="278"/>
    </location>
</feature>